<evidence type="ECO:0000313" key="2">
    <source>
        <dbReference type="Proteomes" id="UP000676310"/>
    </source>
</evidence>
<organism evidence="1 2">
    <name type="scientific">Alternaria atra</name>
    <dbReference type="NCBI Taxonomy" id="119953"/>
    <lineage>
        <taxon>Eukaryota</taxon>
        <taxon>Fungi</taxon>
        <taxon>Dikarya</taxon>
        <taxon>Ascomycota</taxon>
        <taxon>Pezizomycotina</taxon>
        <taxon>Dothideomycetes</taxon>
        <taxon>Pleosporomycetidae</taxon>
        <taxon>Pleosporales</taxon>
        <taxon>Pleosporineae</taxon>
        <taxon>Pleosporaceae</taxon>
        <taxon>Alternaria</taxon>
        <taxon>Alternaria sect. Ulocladioides</taxon>
    </lineage>
</organism>
<dbReference type="EMBL" id="CAJRGZ010000019">
    <property type="protein sequence ID" value="CAG5158529.1"/>
    <property type="molecule type" value="Genomic_DNA"/>
</dbReference>
<keyword evidence="2" id="KW-1185">Reference proteome</keyword>
<dbReference type="AlphaFoldDB" id="A0A8J2I692"/>
<dbReference type="RefSeq" id="XP_043168678.1">
    <property type="nucleotide sequence ID" value="XM_043312743.1"/>
</dbReference>
<sequence>MPIEDLWKMARFQAFGEAQRRRVQSSSGLRALFASAVTGKEFTPEECTLVDPRIKLQAGRIEIYGVQLKERMAAVRMFAAGATRQSNDMVDELTANVRETRAEFAEAQKAVYGGFRCVEVAKQAVKSLAGVPLKENDDPAAEADALRQDNIINDIDADICDYKAQTQRYGEHDMVR</sequence>
<name>A0A8J2I692_9PLEO</name>
<proteinExistence type="predicted"/>
<dbReference type="Proteomes" id="UP000676310">
    <property type="component" value="Unassembled WGS sequence"/>
</dbReference>
<evidence type="ECO:0000313" key="1">
    <source>
        <dbReference type="EMBL" id="CAG5158529.1"/>
    </source>
</evidence>
<accession>A0A8J2I692</accession>
<reference evidence="1" key="1">
    <citation type="submission" date="2021-05" db="EMBL/GenBank/DDBJ databases">
        <authorList>
            <person name="Stam R."/>
        </authorList>
    </citation>
    <scope>NUCLEOTIDE SEQUENCE</scope>
    <source>
        <strain evidence="1">CS162</strain>
    </source>
</reference>
<dbReference type="OrthoDB" id="3695293at2759"/>
<protein>
    <submittedName>
        <fullName evidence="1">Uncharacterized protein</fullName>
    </submittedName>
</protein>
<gene>
    <name evidence="1" type="ORF">ALTATR162_LOCUS5126</name>
</gene>
<dbReference type="GeneID" id="67016870"/>
<comment type="caution">
    <text evidence="1">The sequence shown here is derived from an EMBL/GenBank/DDBJ whole genome shotgun (WGS) entry which is preliminary data.</text>
</comment>